<dbReference type="Ensembl" id="ENSKMAT00000011716.1">
    <property type="protein sequence ID" value="ENSKMAP00000011538.1"/>
    <property type="gene ID" value="ENSKMAG00000008689.1"/>
</dbReference>
<feature type="region of interest" description="Disordered" evidence="3">
    <location>
        <begin position="697"/>
        <end position="774"/>
    </location>
</feature>
<dbReference type="RefSeq" id="XP_017279720.1">
    <property type="nucleotide sequence ID" value="XM_017424231.3"/>
</dbReference>
<feature type="compositionally biased region" description="Low complexity" evidence="3">
    <location>
        <begin position="715"/>
        <end position="733"/>
    </location>
</feature>
<proteinExistence type="inferred from homology"/>
<feature type="region of interest" description="Disordered" evidence="3">
    <location>
        <begin position="421"/>
        <end position="455"/>
    </location>
</feature>
<dbReference type="Proteomes" id="UP000264800">
    <property type="component" value="Unplaced"/>
</dbReference>
<dbReference type="AlphaFoldDB" id="A0A3Q3A583"/>
<dbReference type="OrthoDB" id="9950432at2759"/>
<evidence type="ECO:0000256" key="2">
    <source>
        <dbReference type="ARBA" id="ARBA00023054"/>
    </source>
</evidence>
<dbReference type="KEGG" id="kmr:108240628"/>
<dbReference type="GO" id="GO:0005737">
    <property type="term" value="C:cytoplasm"/>
    <property type="evidence" value="ECO:0007669"/>
    <property type="project" value="TreeGrafter"/>
</dbReference>
<evidence type="ECO:0000256" key="1">
    <source>
        <dbReference type="ARBA" id="ARBA00010807"/>
    </source>
</evidence>
<organism evidence="4 5">
    <name type="scientific">Kryptolebias marmoratus</name>
    <name type="common">Mangrove killifish</name>
    <name type="synonym">Rivulus marmoratus</name>
    <dbReference type="NCBI Taxonomy" id="37003"/>
    <lineage>
        <taxon>Eukaryota</taxon>
        <taxon>Metazoa</taxon>
        <taxon>Chordata</taxon>
        <taxon>Craniata</taxon>
        <taxon>Vertebrata</taxon>
        <taxon>Euteleostomi</taxon>
        <taxon>Actinopterygii</taxon>
        <taxon>Neopterygii</taxon>
        <taxon>Teleostei</taxon>
        <taxon>Neoteleostei</taxon>
        <taxon>Acanthomorphata</taxon>
        <taxon>Ovalentaria</taxon>
        <taxon>Atherinomorphae</taxon>
        <taxon>Cyprinodontiformes</taxon>
        <taxon>Rivulidae</taxon>
        <taxon>Kryptolebias</taxon>
    </lineage>
</organism>
<name>A0A3Q3A583_KRYMA</name>
<feature type="region of interest" description="Disordered" evidence="3">
    <location>
        <begin position="165"/>
        <end position="191"/>
    </location>
</feature>
<dbReference type="GeneID" id="108240628"/>
<protein>
    <submittedName>
        <fullName evidence="4">Dishevelled-binding antagonist of beta-catenin 2</fullName>
    </submittedName>
</protein>
<dbReference type="GO" id="GO:0016055">
    <property type="term" value="P:Wnt signaling pathway"/>
    <property type="evidence" value="ECO:0007669"/>
    <property type="project" value="Ensembl"/>
</dbReference>
<comment type="similarity">
    <text evidence="1">Belongs to the dapper family.</text>
</comment>
<feature type="compositionally biased region" description="Basic residues" evidence="3">
    <location>
        <begin position="493"/>
        <end position="512"/>
    </location>
</feature>
<dbReference type="PANTHER" id="PTHR15919">
    <property type="entry name" value="DAPPER-RELATED"/>
    <property type="match status" value="1"/>
</dbReference>
<evidence type="ECO:0000313" key="5">
    <source>
        <dbReference type="Proteomes" id="UP000264800"/>
    </source>
</evidence>
<evidence type="ECO:0000313" key="4">
    <source>
        <dbReference type="Ensembl" id="ENSKMAP00000011538.1"/>
    </source>
</evidence>
<dbReference type="GO" id="GO:0048332">
    <property type="term" value="P:mesoderm morphogenesis"/>
    <property type="evidence" value="ECO:0007669"/>
    <property type="project" value="Ensembl"/>
</dbReference>
<dbReference type="OMA" id="GNDVYPY"/>
<evidence type="ECO:0000256" key="3">
    <source>
        <dbReference type="SAM" id="MobiDB-lite"/>
    </source>
</evidence>
<dbReference type="Pfam" id="PF15268">
    <property type="entry name" value="Dapper"/>
    <property type="match status" value="1"/>
</dbReference>
<feature type="region of interest" description="Disordered" evidence="3">
    <location>
        <begin position="110"/>
        <end position="133"/>
    </location>
</feature>
<dbReference type="GeneTree" id="ENSGT00950000183181"/>
<sequence length="799" mass="88286">MLSRKGSGVGERLQAALAGLQELHLLRDRQGDMVSWALRLDREEPVSSVTSEAEGAGLLLGAEEQRLEATLTSLKQQLSRLRKQDVGLKTHLQQLDQQINELKLDVNKASTEQLESDSRPSSGFYELSDGGSCSRSDSCTSVYSECLSSSQTSLIMSPSSCHVSPPPQFDSCHRRSVEESLPNPPRAAGLHLGSSRIRASATGAEHTRPRPVSTGDLDKMMAQGFGCFKSVDAKKPPMCPKQTTFLMEPRFQRSLEFHSGTEAYQYPSPLHAVAIQSPIFSHGGEAGKSVLLEGQGAPENNYDSLQMGSKTLGYIDKLLQRSLSKMQRETGTETMKSEDRYDRKFSGNVHEVSQKCVSMLLPPQVKTNNMIPPNSDQKRLCQEPTYKMNQKQALGAADGLSQHSAAFKDYRSDEVICSSLKKNDKHQGENAKAARSHSDKKCNLDPRPQGMKPNTGIVRGFDVLTGSPEFVHARFVPAGSQRVKMRQADRKTKAVKLKPKSGVKPRAVKHQHSSSGERTGAEAKGERRKAGKGKVMNRVNACQELRQSSGSESVLYSPGLKVQPKTSSVPAFTKFGRSCRLQCLEYDYPTEQRRRRQAASKWQSDMDIFQGPYVHRSKESRVKASESLQMVCSISAKSGHWMGPQQPFQFPMFSSSFLHSLNSRYPPAPAHMSGLYPPRCESEYSAECASLFHSTIAESSEGETSDNTTNRFGDSESSQSFRSYSDSDSSLSPEEGELHEEERGLVWAEASFGPTAAERPPQQLPPRPEPSTCRIKASRALKKKIRRFQPASLKVMTLV</sequence>
<keyword evidence="5" id="KW-1185">Reference proteome</keyword>
<dbReference type="GO" id="GO:1900108">
    <property type="term" value="P:negative regulation of nodal signaling pathway"/>
    <property type="evidence" value="ECO:0007669"/>
    <property type="project" value="TreeGrafter"/>
</dbReference>
<dbReference type="STRING" id="37003.ENSKMAP00000011538"/>
<reference evidence="4" key="1">
    <citation type="submission" date="2025-08" db="UniProtKB">
        <authorList>
            <consortium name="Ensembl"/>
        </authorList>
    </citation>
    <scope>IDENTIFICATION</scope>
</reference>
<feature type="region of interest" description="Disordered" evidence="3">
    <location>
        <begin position="481"/>
        <end position="534"/>
    </location>
</feature>
<dbReference type="PANTHER" id="PTHR15919:SF13">
    <property type="entry name" value="DAPPER HOMOLOG 2"/>
    <property type="match status" value="1"/>
</dbReference>
<reference evidence="4" key="2">
    <citation type="submission" date="2025-09" db="UniProtKB">
        <authorList>
            <consortium name="Ensembl"/>
        </authorList>
    </citation>
    <scope>IDENTIFICATION</scope>
</reference>
<dbReference type="InterPro" id="IPR024843">
    <property type="entry name" value="Dapper"/>
</dbReference>
<accession>A0A3Q3A583</accession>
<keyword evidence="2" id="KW-0175">Coiled coil</keyword>
<dbReference type="CTD" id="168002"/>